<sequence length="26" mass="2680">MMSFSTSLSVSPDSSAKASRSSSNPM</sequence>
<keyword evidence="2" id="KW-0418">Kinase</keyword>
<reference evidence="2" key="1">
    <citation type="submission" date="2018-02" db="EMBL/GenBank/DDBJ databases">
        <title>Rhizophora mucronata_Transcriptome.</title>
        <authorList>
            <person name="Meera S.P."/>
            <person name="Sreeshan A."/>
            <person name="Augustine A."/>
        </authorList>
    </citation>
    <scope>NUCLEOTIDE SEQUENCE</scope>
    <source>
        <tissue evidence="2">Leaf</tissue>
    </source>
</reference>
<feature type="compositionally biased region" description="Low complexity" evidence="1">
    <location>
        <begin position="7"/>
        <end position="26"/>
    </location>
</feature>
<feature type="region of interest" description="Disordered" evidence="1">
    <location>
        <begin position="1"/>
        <end position="26"/>
    </location>
</feature>
<protein>
    <submittedName>
        <fullName evidence="2">Calcium-dependent protein kinase 10-like</fullName>
    </submittedName>
</protein>
<proteinExistence type="predicted"/>
<accession>A0A2P2N170</accession>
<dbReference type="EMBL" id="GGEC01055726">
    <property type="protein sequence ID" value="MBX36210.1"/>
    <property type="molecule type" value="Transcribed_RNA"/>
</dbReference>
<evidence type="ECO:0000313" key="2">
    <source>
        <dbReference type="EMBL" id="MBX36210.1"/>
    </source>
</evidence>
<organism evidence="2">
    <name type="scientific">Rhizophora mucronata</name>
    <name type="common">Asiatic mangrove</name>
    <dbReference type="NCBI Taxonomy" id="61149"/>
    <lineage>
        <taxon>Eukaryota</taxon>
        <taxon>Viridiplantae</taxon>
        <taxon>Streptophyta</taxon>
        <taxon>Embryophyta</taxon>
        <taxon>Tracheophyta</taxon>
        <taxon>Spermatophyta</taxon>
        <taxon>Magnoliopsida</taxon>
        <taxon>eudicotyledons</taxon>
        <taxon>Gunneridae</taxon>
        <taxon>Pentapetalae</taxon>
        <taxon>rosids</taxon>
        <taxon>fabids</taxon>
        <taxon>Malpighiales</taxon>
        <taxon>Rhizophoraceae</taxon>
        <taxon>Rhizophora</taxon>
    </lineage>
</organism>
<name>A0A2P2N170_RHIMU</name>
<dbReference type="AlphaFoldDB" id="A0A2P2N170"/>
<dbReference type="GO" id="GO:0016301">
    <property type="term" value="F:kinase activity"/>
    <property type="evidence" value="ECO:0007669"/>
    <property type="project" value="UniProtKB-KW"/>
</dbReference>
<keyword evidence="2" id="KW-0808">Transferase</keyword>
<evidence type="ECO:0000256" key="1">
    <source>
        <dbReference type="SAM" id="MobiDB-lite"/>
    </source>
</evidence>